<dbReference type="EMBL" id="JANIBJ010000019">
    <property type="protein sequence ID" value="MCQ8104716.1"/>
    <property type="molecule type" value="Genomic_DNA"/>
</dbReference>
<dbReference type="Pfam" id="PF05016">
    <property type="entry name" value="ParE_toxin"/>
    <property type="match status" value="1"/>
</dbReference>
<dbReference type="Proteomes" id="UP001524499">
    <property type="component" value="Unassembled WGS sequence"/>
</dbReference>
<evidence type="ECO:0000256" key="2">
    <source>
        <dbReference type="ARBA" id="ARBA00022649"/>
    </source>
</evidence>
<keyword evidence="2" id="KW-1277">Toxin-antitoxin system</keyword>
<reference evidence="3 4" key="1">
    <citation type="submission" date="2022-07" db="EMBL/GenBank/DDBJ databases">
        <title>Methylomonas rivi sp. nov., Methylomonas rosea sp. nov., Methylomonas aureus sp. nov. and Methylomonas subterranea sp. nov., four novel methanotrophs isolated from a freshwater creek and the deep terrestrial subsurface.</title>
        <authorList>
            <person name="Abin C."/>
            <person name="Sankaranarayanan K."/>
            <person name="Garner C."/>
            <person name="Sindelar R."/>
            <person name="Kotary K."/>
            <person name="Garner R."/>
            <person name="Barclay S."/>
            <person name="Lawson P."/>
            <person name="Krumholz L."/>
        </authorList>
    </citation>
    <scope>NUCLEOTIDE SEQUENCE [LARGE SCALE GENOMIC DNA]</scope>
    <source>
        <strain evidence="3 4">SURF-2</strain>
    </source>
</reference>
<accession>A0ABT1THH8</accession>
<evidence type="ECO:0000313" key="3">
    <source>
        <dbReference type="EMBL" id="MCQ8104716.1"/>
    </source>
</evidence>
<dbReference type="InterPro" id="IPR035093">
    <property type="entry name" value="RelE/ParE_toxin_dom_sf"/>
</dbReference>
<sequence length="87" mass="9923">MGYKVEFTPKAAKQFAKMDNASKKRLQDFLLKLQGLDNPRASGKALHGALSELWRYRVGDYRILARIIDDTLIVLVVSLDHRSSVYN</sequence>
<evidence type="ECO:0000256" key="1">
    <source>
        <dbReference type="ARBA" id="ARBA00006226"/>
    </source>
</evidence>
<keyword evidence="4" id="KW-1185">Reference proteome</keyword>
<dbReference type="PANTHER" id="PTHR35601">
    <property type="entry name" value="TOXIN RELE"/>
    <property type="match status" value="1"/>
</dbReference>
<dbReference type="PANTHER" id="PTHR35601:SF1">
    <property type="entry name" value="TOXIN RELE"/>
    <property type="match status" value="1"/>
</dbReference>
<gene>
    <name evidence="3" type="ORF">NP590_11415</name>
</gene>
<organism evidence="3 4">
    <name type="scientific">Methylomonas subterranea</name>
    <dbReference type="NCBI Taxonomy" id="2952225"/>
    <lineage>
        <taxon>Bacteria</taxon>
        <taxon>Pseudomonadati</taxon>
        <taxon>Pseudomonadota</taxon>
        <taxon>Gammaproteobacteria</taxon>
        <taxon>Methylococcales</taxon>
        <taxon>Methylococcaceae</taxon>
        <taxon>Methylomonas</taxon>
    </lineage>
</organism>
<comment type="caution">
    <text evidence="3">The sequence shown here is derived from an EMBL/GenBank/DDBJ whole genome shotgun (WGS) entry which is preliminary data.</text>
</comment>
<dbReference type="Gene3D" id="3.30.2310.20">
    <property type="entry name" value="RelE-like"/>
    <property type="match status" value="1"/>
</dbReference>
<evidence type="ECO:0000313" key="4">
    <source>
        <dbReference type="Proteomes" id="UP001524499"/>
    </source>
</evidence>
<proteinExistence type="inferred from homology"/>
<dbReference type="RefSeq" id="WP_256602517.1">
    <property type="nucleotide sequence ID" value="NZ_JANIBJ010000019.1"/>
</dbReference>
<dbReference type="SUPFAM" id="SSF143011">
    <property type="entry name" value="RelE-like"/>
    <property type="match status" value="1"/>
</dbReference>
<name>A0ABT1THH8_9GAMM</name>
<protein>
    <submittedName>
        <fullName evidence="3">Type II toxin-antitoxin system RelE/ParE family toxin</fullName>
    </submittedName>
</protein>
<dbReference type="InterPro" id="IPR007712">
    <property type="entry name" value="RelE/ParE_toxin"/>
</dbReference>
<comment type="similarity">
    <text evidence="1">Belongs to the RelE toxin family.</text>
</comment>
<dbReference type="NCBIfam" id="TIGR02385">
    <property type="entry name" value="RelE_StbE"/>
    <property type="match status" value="1"/>
</dbReference>